<evidence type="ECO:0000313" key="9">
    <source>
        <dbReference type="EMBL" id="SBV93210.1"/>
    </source>
</evidence>
<feature type="transmembrane region" description="Helical" evidence="7">
    <location>
        <begin position="179"/>
        <end position="199"/>
    </location>
</feature>
<evidence type="ECO:0000256" key="5">
    <source>
        <dbReference type="ARBA" id="ARBA00022989"/>
    </source>
</evidence>
<evidence type="ECO:0000256" key="7">
    <source>
        <dbReference type="RuleBase" id="RU363032"/>
    </source>
</evidence>
<dbReference type="EMBL" id="FLUN01000001">
    <property type="protein sequence ID" value="SBV93210.1"/>
    <property type="molecule type" value="Genomic_DNA"/>
</dbReference>
<dbReference type="InterPro" id="IPR035906">
    <property type="entry name" value="MetI-like_sf"/>
</dbReference>
<gene>
    <name evidence="9" type="primary">appB</name>
    <name evidence="9" type="ORF">KL86CLO1_10350</name>
</gene>
<dbReference type="Gene3D" id="1.10.3720.10">
    <property type="entry name" value="MetI-like"/>
    <property type="match status" value="1"/>
</dbReference>
<dbReference type="SUPFAM" id="SSF161098">
    <property type="entry name" value="MetI-like"/>
    <property type="match status" value="1"/>
</dbReference>
<feature type="transmembrane region" description="Helical" evidence="7">
    <location>
        <begin position="238"/>
        <end position="263"/>
    </location>
</feature>
<comment type="similarity">
    <text evidence="7">Belongs to the binding-protein-dependent transport system permease family.</text>
</comment>
<feature type="domain" description="ABC transmembrane type-1" evidence="8">
    <location>
        <begin position="95"/>
        <end position="306"/>
    </location>
</feature>
<keyword evidence="5 7" id="KW-1133">Transmembrane helix</keyword>
<dbReference type="InterPro" id="IPR045621">
    <property type="entry name" value="BPD_transp_1_N"/>
</dbReference>
<keyword evidence="3" id="KW-1003">Cell membrane</keyword>
<proteinExistence type="inferred from homology"/>
<feature type="transmembrane region" description="Helical" evidence="7">
    <location>
        <begin position="99"/>
        <end position="122"/>
    </location>
</feature>
<reference evidence="9" key="1">
    <citation type="submission" date="2016-04" db="EMBL/GenBank/DDBJ databases">
        <authorList>
            <person name="Evans L.H."/>
            <person name="Alamgir A."/>
            <person name="Owens N."/>
            <person name="Weber N.D."/>
            <person name="Virtaneva K."/>
            <person name="Barbian K."/>
            <person name="Babar A."/>
            <person name="Rosenke K."/>
        </authorList>
    </citation>
    <scope>NUCLEOTIDE SEQUENCE</scope>
    <source>
        <strain evidence="9">86</strain>
    </source>
</reference>
<protein>
    <submittedName>
        <fullName evidence="9">Oligopeptide transport system permease protein AppB</fullName>
    </submittedName>
</protein>
<evidence type="ECO:0000259" key="8">
    <source>
        <dbReference type="PROSITE" id="PS50928"/>
    </source>
</evidence>
<dbReference type="PANTHER" id="PTHR43163:SF6">
    <property type="entry name" value="DIPEPTIDE TRANSPORT SYSTEM PERMEASE PROTEIN DPPB-RELATED"/>
    <property type="match status" value="1"/>
</dbReference>
<dbReference type="GO" id="GO:0055085">
    <property type="term" value="P:transmembrane transport"/>
    <property type="evidence" value="ECO:0007669"/>
    <property type="project" value="InterPro"/>
</dbReference>
<keyword evidence="2 7" id="KW-0813">Transport</keyword>
<keyword evidence="6 7" id="KW-0472">Membrane</keyword>
<evidence type="ECO:0000256" key="4">
    <source>
        <dbReference type="ARBA" id="ARBA00022692"/>
    </source>
</evidence>
<evidence type="ECO:0000256" key="6">
    <source>
        <dbReference type="ARBA" id="ARBA00023136"/>
    </source>
</evidence>
<dbReference type="Pfam" id="PF00528">
    <property type="entry name" value="BPD_transp_1"/>
    <property type="match status" value="1"/>
</dbReference>
<dbReference type="AlphaFoldDB" id="A0A212J1A3"/>
<dbReference type="CDD" id="cd06261">
    <property type="entry name" value="TM_PBP2"/>
    <property type="match status" value="1"/>
</dbReference>
<organism evidence="9">
    <name type="scientific">uncultured Eubacteriales bacterium</name>
    <dbReference type="NCBI Taxonomy" id="172733"/>
    <lineage>
        <taxon>Bacteria</taxon>
        <taxon>Bacillati</taxon>
        <taxon>Bacillota</taxon>
        <taxon>Clostridia</taxon>
        <taxon>Eubacteriales</taxon>
        <taxon>environmental samples</taxon>
    </lineage>
</organism>
<accession>A0A212J1A3</accession>
<evidence type="ECO:0000256" key="1">
    <source>
        <dbReference type="ARBA" id="ARBA00004651"/>
    </source>
</evidence>
<dbReference type="Pfam" id="PF19300">
    <property type="entry name" value="BPD_transp_1_N"/>
    <property type="match status" value="1"/>
</dbReference>
<evidence type="ECO:0000256" key="2">
    <source>
        <dbReference type="ARBA" id="ARBA00022448"/>
    </source>
</evidence>
<feature type="transmembrane region" description="Helical" evidence="7">
    <location>
        <begin position="9"/>
        <end position="30"/>
    </location>
</feature>
<dbReference type="GO" id="GO:0005886">
    <property type="term" value="C:plasma membrane"/>
    <property type="evidence" value="ECO:0007669"/>
    <property type="project" value="UniProtKB-SubCell"/>
</dbReference>
<evidence type="ECO:0000256" key="3">
    <source>
        <dbReference type="ARBA" id="ARBA00022475"/>
    </source>
</evidence>
<comment type="subcellular location">
    <subcellularLocation>
        <location evidence="1 7">Cell membrane</location>
        <topology evidence="1 7">Multi-pass membrane protein</topology>
    </subcellularLocation>
</comment>
<dbReference type="PROSITE" id="PS50928">
    <property type="entry name" value="ABC_TM1"/>
    <property type="match status" value="1"/>
</dbReference>
<sequence length="316" mass="34416">MKNYLIRRILIAIPILLGITFVSFFIITLAPGSPVDLMVSPDMTEEARLAMEHSMGLDAPLHSQYLTWLSNLLRGDLGYSYSSYRPVAQIIGERLPATFLLMGTSLLIGLLVAVPLGILSALKQHSVFDYLATFVAFFGVSAPNFFLGLGLIFLFSVKLGVLPSSGMFTLGGGGGVGDVIRHMVLPCTVLAVNISGRFIRYVRSAMLEVLGQDYLRTATAKGVRYWGRITVHALRNALLPLITLIGLEIPALLGGAVVTEQIFVWPGVGRLTMDSILIRDYPVLMGLNLMAAVMVLLSSLLTDVIYAVADPRIKYR</sequence>
<feature type="transmembrane region" description="Helical" evidence="7">
    <location>
        <begin position="134"/>
        <end position="159"/>
    </location>
</feature>
<dbReference type="PANTHER" id="PTHR43163">
    <property type="entry name" value="DIPEPTIDE TRANSPORT SYSTEM PERMEASE PROTEIN DPPB-RELATED"/>
    <property type="match status" value="1"/>
</dbReference>
<name>A0A212J1A3_9FIRM</name>
<dbReference type="InterPro" id="IPR000515">
    <property type="entry name" value="MetI-like"/>
</dbReference>
<keyword evidence="4 7" id="KW-0812">Transmembrane</keyword>
<feature type="transmembrane region" description="Helical" evidence="7">
    <location>
        <begin position="283"/>
        <end position="309"/>
    </location>
</feature>